<comment type="caution">
    <text evidence="4">The sequence shown here is derived from an EMBL/GenBank/DDBJ whole genome shotgun (WGS) entry which is preliminary data.</text>
</comment>
<feature type="compositionally biased region" description="Low complexity" evidence="1">
    <location>
        <begin position="304"/>
        <end position="314"/>
    </location>
</feature>
<evidence type="ECO:0000256" key="2">
    <source>
        <dbReference type="SAM" id="Phobius"/>
    </source>
</evidence>
<feature type="region of interest" description="Disordered" evidence="1">
    <location>
        <begin position="200"/>
        <end position="314"/>
    </location>
</feature>
<reference evidence="4 5" key="1">
    <citation type="submission" date="2024-01" db="EMBL/GenBank/DDBJ databases">
        <title>Draft genome sequence of Gordonia sp. LSe1-13.</title>
        <authorList>
            <person name="Suphannarot A."/>
            <person name="Mingma R."/>
        </authorList>
    </citation>
    <scope>NUCLEOTIDE SEQUENCE [LARGE SCALE GENOMIC DNA]</scope>
    <source>
        <strain evidence="4 5">LSe1-13</strain>
    </source>
</reference>
<dbReference type="Gene3D" id="6.10.250.1300">
    <property type="match status" value="1"/>
</dbReference>
<organism evidence="4 5">
    <name type="scientific">Gordonia sesuvii</name>
    <dbReference type="NCBI Taxonomy" id="3116777"/>
    <lineage>
        <taxon>Bacteria</taxon>
        <taxon>Bacillati</taxon>
        <taxon>Actinomycetota</taxon>
        <taxon>Actinomycetes</taxon>
        <taxon>Mycobacteriales</taxon>
        <taxon>Gordoniaceae</taxon>
        <taxon>Gordonia</taxon>
    </lineage>
</organism>
<accession>A0ABU7M6Z8</accession>
<keyword evidence="2" id="KW-0812">Transmembrane</keyword>
<gene>
    <name evidence="4" type="ORF">VZC37_00955</name>
</gene>
<feature type="compositionally biased region" description="Pro residues" evidence="1">
    <location>
        <begin position="293"/>
        <end position="303"/>
    </location>
</feature>
<feature type="transmembrane region" description="Helical" evidence="2">
    <location>
        <begin position="100"/>
        <end position="119"/>
    </location>
</feature>
<keyword evidence="2" id="KW-0472">Membrane</keyword>
<evidence type="ECO:0000259" key="3">
    <source>
        <dbReference type="Pfam" id="PF16751"/>
    </source>
</evidence>
<feature type="compositionally biased region" description="Low complexity" evidence="1">
    <location>
        <begin position="205"/>
        <end position="228"/>
    </location>
</feature>
<dbReference type="InterPro" id="IPR031928">
    <property type="entry name" value="RsdA_SigD-bd"/>
</dbReference>
<feature type="region of interest" description="Disordered" evidence="1">
    <location>
        <begin position="1"/>
        <end position="24"/>
    </location>
</feature>
<dbReference type="EMBL" id="JAZDUF010000001">
    <property type="protein sequence ID" value="MEE3848882.1"/>
    <property type="molecule type" value="Genomic_DNA"/>
</dbReference>
<evidence type="ECO:0000313" key="4">
    <source>
        <dbReference type="EMBL" id="MEE3848882.1"/>
    </source>
</evidence>
<feature type="compositionally biased region" description="Pro residues" evidence="1">
    <location>
        <begin position="272"/>
        <end position="285"/>
    </location>
</feature>
<feature type="compositionally biased region" description="Low complexity" evidence="1">
    <location>
        <begin position="261"/>
        <end position="271"/>
    </location>
</feature>
<evidence type="ECO:0000313" key="5">
    <source>
        <dbReference type="Proteomes" id="UP001347146"/>
    </source>
</evidence>
<dbReference type="RefSeq" id="WP_330430548.1">
    <property type="nucleotide sequence ID" value="NZ_JAZDUF010000001.1"/>
</dbReference>
<dbReference type="Pfam" id="PF16751">
    <property type="entry name" value="RsdA_SigD_bd"/>
    <property type="match status" value="1"/>
</dbReference>
<sequence>MNDERDPADPGQKGGAEMNEPIDMTSVHLDDQFIEALSHDRPVATRDDAEYQLAELLSGWRHDVMAEPLPVLPTVDEVESAIAAGERAERGRGVVRHLRVASGVAAVVVIACAGLTVLAEGSSPGDPLWGVKKVVFAEAASETQAAMDVQSDLERAEAAMAAGDADEAAELIAKAEKQMGPLRDAETRDRMNEWMKRLKADTDSAKSASSSASVVAPGVTSAPGEPTGPTAPPNDLRRQGDPSSSVTVTVPTPGNPPPATSGPDSPTGEPSTTPPEEPAPVPTTTPTPTSSPAEPPGQSPPPVTTTTTTPFFLW</sequence>
<keyword evidence="5" id="KW-1185">Reference proteome</keyword>
<feature type="compositionally biased region" description="Low complexity" evidence="1">
    <location>
        <begin position="241"/>
        <end position="252"/>
    </location>
</feature>
<feature type="domain" description="Anti-sigma-D factor RsdA sigma factor binding region" evidence="3">
    <location>
        <begin position="23"/>
        <end position="68"/>
    </location>
</feature>
<protein>
    <submittedName>
        <fullName evidence="4">Anti-sigma-D factor RsdA</fullName>
    </submittedName>
</protein>
<dbReference type="Proteomes" id="UP001347146">
    <property type="component" value="Unassembled WGS sequence"/>
</dbReference>
<name>A0ABU7M6Z8_9ACTN</name>
<proteinExistence type="predicted"/>
<keyword evidence="2" id="KW-1133">Transmembrane helix</keyword>
<evidence type="ECO:0000256" key="1">
    <source>
        <dbReference type="SAM" id="MobiDB-lite"/>
    </source>
</evidence>